<dbReference type="InterPro" id="IPR036640">
    <property type="entry name" value="ABC1_TM_sf"/>
</dbReference>
<proteinExistence type="predicted"/>
<feature type="non-terminal residue" evidence="9">
    <location>
        <position position="1"/>
    </location>
</feature>
<feature type="transmembrane region" description="Helical" evidence="7">
    <location>
        <begin position="13"/>
        <end position="32"/>
    </location>
</feature>
<dbReference type="InterPro" id="IPR011527">
    <property type="entry name" value="ABC1_TM_dom"/>
</dbReference>
<keyword evidence="1" id="KW-0813">Transport</keyword>
<reference evidence="10" key="1">
    <citation type="submission" date="2022-10" db="EMBL/GenBank/DDBJ databases">
        <title>Genome assembly of Pristionchus species.</title>
        <authorList>
            <person name="Yoshida K."/>
            <person name="Sommer R.J."/>
        </authorList>
    </citation>
    <scope>NUCLEOTIDE SEQUENCE [LARGE SCALE GENOMIC DNA]</scope>
    <source>
        <strain evidence="10">RS5460</strain>
    </source>
</reference>
<evidence type="ECO:0000256" key="2">
    <source>
        <dbReference type="ARBA" id="ARBA00022692"/>
    </source>
</evidence>
<keyword evidence="6 7" id="KW-0472">Membrane</keyword>
<evidence type="ECO:0000256" key="7">
    <source>
        <dbReference type="SAM" id="Phobius"/>
    </source>
</evidence>
<dbReference type="GO" id="GO:0016020">
    <property type="term" value="C:membrane"/>
    <property type="evidence" value="ECO:0007669"/>
    <property type="project" value="InterPro"/>
</dbReference>
<dbReference type="PROSITE" id="PS50929">
    <property type="entry name" value="ABC_TM1F"/>
    <property type="match status" value="1"/>
</dbReference>
<evidence type="ECO:0000259" key="8">
    <source>
        <dbReference type="PROSITE" id="PS50929"/>
    </source>
</evidence>
<dbReference type="Gene3D" id="1.20.1560.10">
    <property type="entry name" value="ABC transporter type 1, transmembrane domain"/>
    <property type="match status" value="1"/>
</dbReference>
<evidence type="ECO:0000256" key="3">
    <source>
        <dbReference type="ARBA" id="ARBA00022741"/>
    </source>
</evidence>
<dbReference type="FunFam" id="1.20.1560.10:FF:000081">
    <property type="entry name" value="Protein CBG24505"/>
    <property type="match status" value="1"/>
</dbReference>
<dbReference type="GO" id="GO:0005524">
    <property type="term" value="F:ATP binding"/>
    <property type="evidence" value="ECO:0007669"/>
    <property type="project" value="UniProtKB-KW"/>
</dbReference>
<evidence type="ECO:0000256" key="4">
    <source>
        <dbReference type="ARBA" id="ARBA00022840"/>
    </source>
</evidence>
<feature type="transmembrane region" description="Helical" evidence="7">
    <location>
        <begin position="53"/>
        <end position="76"/>
    </location>
</feature>
<keyword evidence="2 7" id="KW-0812">Transmembrane</keyword>
<keyword evidence="10" id="KW-1185">Reference proteome</keyword>
<feature type="transmembrane region" description="Helical" evidence="7">
    <location>
        <begin position="412"/>
        <end position="429"/>
    </location>
</feature>
<dbReference type="CDD" id="cd18595">
    <property type="entry name" value="ABC_6TM_MRP1_2_3_6_D1_like"/>
    <property type="match status" value="1"/>
</dbReference>
<evidence type="ECO:0000313" key="10">
    <source>
        <dbReference type="Proteomes" id="UP001328107"/>
    </source>
</evidence>
<keyword evidence="3" id="KW-0547">Nucleotide-binding</keyword>
<evidence type="ECO:0000256" key="5">
    <source>
        <dbReference type="ARBA" id="ARBA00022989"/>
    </source>
</evidence>
<feature type="transmembrane region" description="Helical" evidence="7">
    <location>
        <begin position="82"/>
        <end position="100"/>
    </location>
</feature>
<accession>A0AAN5IB75</accession>
<evidence type="ECO:0000313" key="9">
    <source>
        <dbReference type="EMBL" id="GMR57810.1"/>
    </source>
</evidence>
<dbReference type="Proteomes" id="UP001328107">
    <property type="component" value="Unassembled WGS sequence"/>
</dbReference>
<dbReference type="GO" id="GO:0140359">
    <property type="term" value="F:ABC-type transporter activity"/>
    <property type="evidence" value="ECO:0007669"/>
    <property type="project" value="InterPro"/>
</dbReference>
<organism evidence="9 10">
    <name type="scientific">Pristionchus mayeri</name>
    <dbReference type="NCBI Taxonomy" id="1317129"/>
    <lineage>
        <taxon>Eukaryota</taxon>
        <taxon>Metazoa</taxon>
        <taxon>Ecdysozoa</taxon>
        <taxon>Nematoda</taxon>
        <taxon>Chromadorea</taxon>
        <taxon>Rhabditida</taxon>
        <taxon>Rhabditina</taxon>
        <taxon>Diplogasteromorpha</taxon>
        <taxon>Diplogasteroidea</taxon>
        <taxon>Neodiplogasteridae</taxon>
        <taxon>Pristionchus</taxon>
    </lineage>
</organism>
<evidence type="ECO:0000256" key="1">
    <source>
        <dbReference type="ARBA" id="ARBA00022448"/>
    </source>
</evidence>
<dbReference type="Pfam" id="PF00664">
    <property type="entry name" value="ABC_membrane"/>
    <property type="match status" value="1"/>
</dbReference>
<dbReference type="InterPro" id="IPR050173">
    <property type="entry name" value="ABC_transporter_C-like"/>
</dbReference>
<dbReference type="PANTHER" id="PTHR24223">
    <property type="entry name" value="ATP-BINDING CASSETTE SUB-FAMILY C"/>
    <property type="match status" value="1"/>
</dbReference>
<feature type="transmembrane region" description="Helical" evidence="7">
    <location>
        <begin position="386"/>
        <end position="406"/>
    </location>
</feature>
<comment type="caution">
    <text evidence="9">The sequence shown here is derived from an EMBL/GenBank/DDBJ whole genome shotgun (WGS) entry which is preliminary data.</text>
</comment>
<dbReference type="PANTHER" id="PTHR24223:SF434">
    <property type="entry name" value="MULTIDRUG RESISTANCE PROTEIN MRP-7"/>
    <property type="match status" value="1"/>
</dbReference>
<sequence>SLPQLTSCFRHTLLVYLPTAFPLLFLPILFVQSRRISRRFDALSITVIFVTRLVLNVLLLSTATAVLVLNCFFIAGTSSSDVVYPCVWMLFFILHLIFDCNRARCGQISSGIQHLSFVLSAICGLPEFAHNIQSKVYEDSLPLFVLNMVFWPVIVLQTLLYCFADKRNANSHKSVELDSSFINRLTIWWFTTIPMRGSKKDLEMDDLFELNHGSSSAHLGALFEKYWLPAMRGTNDNILEVGQRGLAKLPAEPSIIFALFRMFKYDFITASLIKVLSDTLQFGQPFLLNQLIGFVSSPDAPFWLGISYALLMFAVSEVRSMILNAYFNIMVRMSMKIQTALTTAVYRKTLRLSSTARRKRTVGEIINLMAIDVEVFQAMTQQVQQFWSCPYQITFALVYLLFTLGYSASPGVVIMIVLIPINIFSSVFIKKWQMNAMKMKDQRVKMVNEVLNGIKVIKLYAWEEPMEAHIDEIRERELALVRKSGLVRSALDTFNNSSPFLVAAASFGTFILSSDEHILTPQIAFVSLTLFNQLKMPMAIIAMLINVTVQVNATDWSLGRMRIMTSCGRTSCGRAYSH</sequence>
<dbReference type="AlphaFoldDB" id="A0AAN5IB75"/>
<keyword evidence="4" id="KW-0067">ATP-binding</keyword>
<keyword evidence="5 7" id="KW-1133">Transmembrane helix</keyword>
<evidence type="ECO:0000256" key="6">
    <source>
        <dbReference type="ARBA" id="ARBA00023136"/>
    </source>
</evidence>
<feature type="domain" description="ABC transmembrane type-1" evidence="8">
    <location>
        <begin position="268"/>
        <end position="550"/>
    </location>
</feature>
<gene>
    <name evidence="9" type="ORF">PMAYCL1PPCAC_28005</name>
</gene>
<name>A0AAN5IB75_9BILA</name>
<feature type="transmembrane region" description="Helical" evidence="7">
    <location>
        <begin position="112"/>
        <end position="129"/>
    </location>
</feature>
<dbReference type="EMBL" id="BTRK01000006">
    <property type="protein sequence ID" value="GMR57810.1"/>
    <property type="molecule type" value="Genomic_DNA"/>
</dbReference>
<dbReference type="SUPFAM" id="SSF90123">
    <property type="entry name" value="ABC transporter transmembrane region"/>
    <property type="match status" value="1"/>
</dbReference>
<feature type="transmembrane region" description="Helical" evidence="7">
    <location>
        <begin position="141"/>
        <end position="164"/>
    </location>
</feature>
<protein>
    <recommendedName>
        <fullName evidence="8">ABC transmembrane type-1 domain-containing protein</fullName>
    </recommendedName>
</protein>